<proteinExistence type="inferred from homology"/>
<evidence type="ECO:0000313" key="19">
    <source>
        <dbReference type="Proteomes" id="UP000016057"/>
    </source>
</evidence>
<dbReference type="Gene3D" id="3.40.50.2020">
    <property type="match status" value="1"/>
</dbReference>
<evidence type="ECO:0000256" key="6">
    <source>
        <dbReference type="ARBA" id="ARBA00008391"/>
    </source>
</evidence>
<dbReference type="UniPathway" id="UPA00591">
    <property type="reaction ID" value="UER00648"/>
</dbReference>
<dbReference type="InterPro" id="IPR000836">
    <property type="entry name" value="PRTase_dom"/>
</dbReference>
<dbReference type="SUPFAM" id="SSF53271">
    <property type="entry name" value="PRTase-like"/>
    <property type="match status" value="1"/>
</dbReference>
<dbReference type="Proteomes" id="UP000016057">
    <property type="component" value="Unassembled WGS sequence"/>
</dbReference>
<keyword evidence="13 16" id="KW-0460">Magnesium</keyword>
<comment type="pathway">
    <text evidence="5">Purine metabolism; GMP biosynthesis via salvage pathway; GMP from guanine: step 1/1.</text>
</comment>
<dbReference type="GO" id="GO:0000287">
    <property type="term" value="F:magnesium ion binding"/>
    <property type="evidence" value="ECO:0007669"/>
    <property type="project" value="TreeGrafter"/>
</dbReference>
<dbReference type="PATRIC" id="fig|1234409.3.peg.9"/>
<evidence type="ECO:0000256" key="2">
    <source>
        <dbReference type="ARBA" id="ARBA00002049"/>
    </source>
</evidence>
<dbReference type="GO" id="GO:0004422">
    <property type="term" value="F:hypoxanthine phosphoribosyltransferase activity"/>
    <property type="evidence" value="ECO:0007669"/>
    <property type="project" value="InterPro"/>
</dbReference>
<dbReference type="GO" id="GO:0005829">
    <property type="term" value="C:cytosol"/>
    <property type="evidence" value="ECO:0007669"/>
    <property type="project" value="TreeGrafter"/>
</dbReference>
<evidence type="ECO:0000256" key="3">
    <source>
        <dbReference type="ARBA" id="ARBA00004496"/>
    </source>
</evidence>
<evidence type="ECO:0000256" key="1">
    <source>
        <dbReference type="ARBA" id="ARBA00001946"/>
    </source>
</evidence>
<keyword evidence="9 16" id="KW-0808">Transferase</keyword>
<dbReference type="EMBL" id="AMYT01000002">
    <property type="protein sequence ID" value="EKU27968.1"/>
    <property type="molecule type" value="Genomic_DNA"/>
</dbReference>
<dbReference type="PANTHER" id="PTHR43340">
    <property type="entry name" value="HYPOXANTHINE-GUANINE PHOSPHORIBOSYLTRANSFERASE"/>
    <property type="match status" value="1"/>
</dbReference>
<evidence type="ECO:0000256" key="4">
    <source>
        <dbReference type="ARBA" id="ARBA00004669"/>
    </source>
</evidence>
<dbReference type="AlphaFoldDB" id="K8ZN37"/>
<dbReference type="EC" id="2.4.2.8" evidence="16"/>
<comment type="similarity">
    <text evidence="6 16">Belongs to the purine/pyrimidine phosphoribosyltransferase family.</text>
</comment>
<name>K8ZN37_9ENTE</name>
<dbReference type="GO" id="GO:0052657">
    <property type="term" value="F:guanine phosphoribosyltransferase activity"/>
    <property type="evidence" value="ECO:0007669"/>
    <property type="project" value="UniProtKB-ARBA"/>
</dbReference>
<dbReference type="CDD" id="cd06223">
    <property type="entry name" value="PRTases_typeI"/>
    <property type="match status" value="1"/>
</dbReference>
<dbReference type="GO" id="GO:0006166">
    <property type="term" value="P:purine ribonucleoside salvage"/>
    <property type="evidence" value="ECO:0007669"/>
    <property type="project" value="UniProtKB-KW"/>
</dbReference>
<keyword evidence="7 16" id="KW-0963">Cytoplasm</keyword>
<dbReference type="RefSeq" id="WP_009488040.1">
    <property type="nucleotide sequence ID" value="NZ_AMYT01000002.1"/>
</dbReference>
<gene>
    <name evidence="18" type="ORF">C683_0011</name>
</gene>
<dbReference type="GO" id="GO:0032264">
    <property type="term" value="P:IMP salvage"/>
    <property type="evidence" value="ECO:0007669"/>
    <property type="project" value="UniProtKB-UniPathway"/>
</dbReference>
<evidence type="ECO:0000256" key="10">
    <source>
        <dbReference type="ARBA" id="ARBA00022723"/>
    </source>
</evidence>
<dbReference type="InterPro" id="IPR050408">
    <property type="entry name" value="HGPRT"/>
</dbReference>
<dbReference type="GO" id="GO:0046100">
    <property type="term" value="P:hypoxanthine metabolic process"/>
    <property type="evidence" value="ECO:0007669"/>
    <property type="project" value="TreeGrafter"/>
</dbReference>
<accession>K8ZN37</accession>
<evidence type="ECO:0000256" key="8">
    <source>
        <dbReference type="ARBA" id="ARBA00022676"/>
    </source>
</evidence>
<dbReference type="FunFam" id="3.40.50.2020:FF:000006">
    <property type="entry name" value="Hypoxanthine phosphoribosyltransferase"/>
    <property type="match status" value="1"/>
</dbReference>
<dbReference type="InterPro" id="IPR029057">
    <property type="entry name" value="PRTase-like"/>
</dbReference>
<sequence length="180" mass="20312">MLEKDIKYVIFSQEEIAKRTHELGEELAKVYEGNVPLLIGLLKGSIPFMADLVKCMDVQLEMDFMDVSSYMGGTESTGEVIINRDLTADVKGRDVLIVEDIIDSGRTLSLVVDLLKERGANSVKIVTLLDKKEGRLIDIEADYVGFMCPNEFVVGYGLDYEEKYRQIPYVGVLKEEIYTK</sequence>
<dbReference type="GO" id="GO:0032263">
    <property type="term" value="P:GMP salvage"/>
    <property type="evidence" value="ECO:0007669"/>
    <property type="project" value="UniProtKB-UniPathway"/>
</dbReference>
<comment type="catalytic activity">
    <reaction evidence="14">
        <text>GMP + diphosphate = guanine + 5-phospho-alpha-D-ribose 1-diphosphate</text>
        <dbReference type="Rhea" id="RHEA:25424"/>
        <dbReference type="ChEBI" id="CHEBI:16235"/>
        <dbReference type="ChEBI" id="CHEBI:33019"/>
        <dbReference type="ChEBI" id="CHEBI:58017"/>
        <dbReference type="ChEBI" id="CHEBI:58115"/>
        <dbReference type="EC" id="2.4.2.8"/>
    </reaction>
    <physiologicalReaction direction="right-to-left" evidence="14">
        <dbReference type="Rhea" id="RHEA:25426"/>
    </physiologicalReaction>
</comment>
<evidence type="ECO:0000256" key="14">
    <source>
        <dbReference type="ARBA" id="ARBA00048811"/>
    </source>
</evidence>
<dbReference type="eggNOG" id="COG0634">
    <property type="taxonomic scope" value="Bacteria"/>
</dbReference>
<dbReference type="PANTHER" id="PTHR43340:SF1">
    <property type="entry name" value="HYPOXANTHINE PHOSPHORIBOSYLTRANSFERASE"/>
    <property type="match status" value="1"/>
</dbReference>
<dbReference type="STRING" id="1234409.C683_0011"/>
<comment type="catalytic activity">
    <reaction evidence="15">
        <text>IMP + diphosphate = hypoxanthine + 5-phospho-alpha-D-ribose 1-diphosphate</text>
        <dbReference type="Rhea" id="RHEA:17973"/>
        <dbReference type="ChEBI" id="CHEBI:17368"/>
        <dbReference type="ChEBI" id="CHEBI:33019"/>
        <dbReference type="ChEBI" id="CHEBI:58017"/>
        <dbReference type="ChEBI" id="CHEBI:58053"/>
        <dbReference type="EC" id="2.4.2.8"/>
    </reaction>
    <physiologicalReaction direction="right-to-left" evidence="15">
        <dbReference type="Rhea" id="RHEA:17975"/>
    </physiologicalReaction>
</comment>
<evidence type="ECO:0000256" key="15">
    <source>
        <dbReference type="ARBA" id="ARBA00049402"/>
    </source>
</evidence>
<protein>
    <recommendedName>
        <fullName evidence="16">Hypoxanthine phosphoribosyltransferase</fullName>
        <ecNumber evidence="16">2.4.2.8</ecNumber>
    </recommendedName>
</protein>
<dbReference type="NCBIfam" id="TIGR01203">
    <property type="entry name" value="HGPRTase"/>
    <property type="match status" value="1"/>
</dbReference>
<comment type="function">
    <text evidence="2">Purine salvage pathway enzyme that catalyzes the transfer of the ribosyl-5-phosphate group from 5-phospho-alpha-D-ribose 1-diphosphate (PRPP) to the N9 position of the 6-oxopurines hypoxanthine and guanine to form the corresponding ribonucleotides IMP (inosine 5'-monophosphate) and GMP (guanosine 5'-monophosphate), with the release of PPi.</text>
</comment>
<keyword evidence="10 16" id="KW-0479">Metal-binding</keyword>
<feature type="domain" description="Phosphoribosyltransferase" evidence="17">
    <location>
        <begin position="15"/>
        <end position="160"/>
    </location>
</feature>
<evidence type="ECO:0000256" key="13">
    <source>
        <dbReference type="ARBA" id="ARBA00022842"/>
    </source>
</evidence>
<evidence type="ECO:0000256" key="7">
    <source>
        <dbReference type="ARBA" id="ARBA00022490"/>
    </source>
</evidence>
<dbReference type="GO" id="GO:0000166">
    <property type="term" value="F:nucleotide binding"/>
    <property type="evidence" value="ECO:0007669"/>
    <property type="project" value="UniProtKB-KW"/>
</dbReference>
<dbReference type="OrthoDB" id="9802824at2"/>
<comment type="subcellular location">
    <subcellularLocation>
        <location evidence="3 16">Cytoplasm</location>
    </subcellularLocation>
</comment>
<evidence type="ECO:0000313" key="18">
    <source>
        <dbReference type="EMBL" id="EKU27968.1"/>
    </source>
</evidence>
<evidence type="ECO:0000256" key="5">
    <source>
        <dbReference type="ARBA" id="ARBA00004676"/>
    </source>
</evidence>
<keyword evidence="19" id="KW-1185">Reference proteome</keyword>
<keyword evidence="12 16" id="KW-0547">Nucleotide-binding</keyword>
<dbReference type="UniPathway" id="UPA00909">
    <property type="reaction ID" value="UER00887"/>
</dbReference>
<comment type="caution">
    <text evidence="18">The sequence shown here is derived from an EMBL/GenBank/DDBJ whole genome shotgun (WGS) entry which is preliminary data.</text>
</comment>
<evidence type="ECO:0000256" key="12">
    <source>
        <dbReference type="ARBA" id="ARBA00022741"/>
    </source>
</evidence>
<evidence type="ECO:0000256" key="11">
    <source>
        <dbReference type="ARBA" id="ARBA00022726"/>
    </source>
</evidence>
<evidence type="ECO:0000256" key="16">
    <source>
        <dbReference type="RuleBase" id="RU364099"/>
    </source>
</evidence>
<reference evidence="18 19" key="1">
    <citation type="journal article" date="2013" name="Genome Announc.">
        <title>Draft Genome Sequence of Catellicoccus marimammalium, a Novel Species Commonly Found in Gull Feces.</title>
        <authorList>
            <person name="Weigand M.R."/>
            <person name="Ryu H."/>
            <person name="Bozcek L."/>
            <person name="Konstantinidis K.T."/>
            <person name="Santo Domingo J.W."/>
        </authorList>
    </citation>
    <scope>NUCLEOTIDE SEQUENCE [LARGE SCALE GENOMIC DNA]</scope>
    <source>
        <strain evidence="18 19">M35/04/3</strain>
    </source>
</reference>
<evidence type="ECO:0000259" key="17">
    <source>
        <dbReference type="Pfam" id="PF00156"/>
    </source>
</evidence>
<comment type="pathway">
    <text evidence="4 16">Purine metabolism; IMP biosynthesis via salvage pathway; IMP from hypoxanthine: step 1/1.</text>
</comment>
<keyword evidence="11 16" id="KW-0660">Purine salvage</keyword>
<dbReference type="GO" id="GO:0006178">
    <property type="term" value="P:guanine salvage"/>
    <property type="evidence" value="ECO:0007669"/>
    <property type="project" value="TreeGrafter"/>
</dbReference>
<keyword evidence="8 16" id="KW-0328">Glycosyltransferase</keyword>
<evidence type="ECO:0000256" key="9">
    <source>
        <dbReference type="ARBA" id="ARBA00022679"/>
    </source>
</evidence>
<dbReference type="Pfam" id="PF00156">
    <property type="entry name" value="Pribosyltran"/>
    <property type="match status" value="1"/>
</dbReference>
<comment type="cofactor">
    <cofactor evidence="1 16">
        <name>Mg(2+)</name>
        <dbReference type="ChEBI" id="CHEBI:18420"/>
    </cofactor>
</comment>
<organism evidence="18 19">
    <name type="scientific">Catellicoccus marimammalium M35/04/3</name>
    <dbReference type="NCBI Taxonomy" id="1234409"/>
    <lineage>
        <taxon>Bacteria</taxon>
        <taxon>Bacillati</taxon>
        <taxon>Bacillota</taxon>
        <taxon>Bacilli</taxon>
        <taxon>Lactobacillales</taxon>
        <taxon>Enterococcaceae</taxon>
        <taxon>Catellicoccus</taxon>
    </lineage>
</organism>
<dbReference type="InterPro" id="IPR005904">
    <property type="entry name" value="Hxn_phspho_trans"/>
</dbReference>